<name>A0AAU9WWG3_9CNID</name>
<dbReference type="Pfam" id="PF02176">
    <property type="entry name" value="zf-TRAF"/>
    <property type="match status" value="1"/>
</dbReference>
<evidence type="ECO:0000256" key="2">
    <source>
        <dbReference type="ARBA" id="ARBA00022771"/>
    </source>
</evidence>
<evidence type="ECO:0000313" key="8">
    <source>
        <dbReference type="Proteomes" id="UP001159428"/>
    </source>
</evidence>
<dbReference type="EMBL" id="CALNXJ010000023">
    <property type="protein sequence ID" value="CAH3128099.1"/>
    <property type="molecule type" value="Genomic_DNA"/>
</dbReference>
<feature type="non-terminal residue" evidence="7">
    <location>
        <position position="1"/>
    </location>
</feature>
<evidence type="ECO:0000256" key="3">
    <source>
        <dbReference type="ARBA" id="ARBA00022833"/>
    </source>
</evidence>
<protein>
    <recommendedName>
        <fullName evidence="6">TRAF-type domain-containing protein</fullName>
    </recommendedName>
</protein>
<evidence type="ECO:0000256" key="1">
    <source>
        <dbReference type="ARBA" id="ARBA00022723"/>
    </source>
</evidence>
<dbReference type="PROSITE" id="PS50145">
    <property type="entry name" value="ZF_TRAF"/>
    <property type="match status" value="1"/>
</dbReference>
<accession>A0AAU9WWG3</accession>
<evidence type="ECO:0000256" key="4">
    <source>
        <dbReference type="PROSITE-ProRule" id="PRU00207"/>
    </source>
</evidence>
<feature type="domain" description="TRAF-type" evidence="6">
    <location>
        <begin position="1"/>
        <end position="33"/>
    </location>
</feature>
<feature type="region of interest" description="Disordered" evidence="5">
    <location>
        <begin position="121"/>
        <end position="164"/>
    </location>
</feature>
<evidence type="ECO:0000259" key="6">
    <source>
        <dbReference type="PROSITE" id="PS50145"/>
    </source>
</evidence>
<keyword evidence="1 4" id="KW-0479">Metal-binding</keyword>
<evidence type="ECO:0000256" key="5">
    <source>
        <dbReference type="SAM" id="MobiDB-lite"/>
    </source>
</evidence>
<keyword evidence="3 4" id="KW-0862">Zinc</keyword>
<dbReference type="InterPro" id="IPR013083">
    <property type="entry name" value="Znf_RING/FYVE/PHD"/>
</dbReference>
<dbReference type="InterPro" id="IPR001293">
    <property type="entry name" value="Znf_TRAF"/>
</dbReference>
<keyword evidence="8" id="KW-1185">Reference proteome</keyword>
<keyword evidence="2 4" id="KW-0863">Zinc-finger</keyword>
<dbReference type="AlphaFoldDB" id="A0AAU9WWG3"/>
<dbReference type="Gene3D" id="3.30.40.10">
    <property type="entry name" value="Zinc/RING finger domain, C3HC4 (zinc finger)"/>
    <property type="match status" value="1"/>
</dbReference>
<feature type="compositionally biased region" description="Basic and acidic residues" evidence="5">
    <location>
        <begin position="122"/>
        <end position="164"/>
    </location>
</feature>
<proteinExistence type="predicted"/>
<reference evidence="7 8" key="1">
    <citation type="submission" date="2022-05" db="EMBL/GenBank/DDBJ databases">
        <authorList>
            <consortium name="Genoscope - CEA"/>
            <person name="William W."/>
        </authorList>
    </citation>
    <scope>NUCLEOTIDE SEQUENCE [LARGE SCALE GENOMIC DNA]</scope>
</reference>
<evidence type="ECO:0000313" key="7">
    <source>
        <dbReference type="EMBL" id="CAH3128099.1"/>
    </source>
</evidence>
<dbReference type="Proteomes" id="UP001159428">
    <property type="component" value="Unassembled WGS sequence"/>
</dbReference>
<feature type="zinc finger region" description="TRAF-type" evidence="4">
    <location>
        <begin position="1"/>
        <end position="33"/>
    </location>
</feature>
<dbReference type="SUPFAM" id="SSF49599">
    <property type="entry name" value="TRAF domain-like"/>
    <property type="match status" value="1"/>
</dbReference>
<dbReference type="GO" id="GO:0008270">
    <property type="term" value="F:zinc ion binding"/>
    <property type="evidence" value="ECO:0007669"/>
    <property type="project" value="UniProtKB-KW"/>
</dbReference>
<comment type="caution">
    <text evidence="7">The sequence shown here is derived from an EMBL/GenBank/DDBJ whole genome shotgun (WGS) entry which is preliminary data.</text>
</comment>
<sequence length="164" mass="19362">HLGVCPFRGIPCPDCKFTMAREDLDTHSAKQCPLRGTVNIRSVKWRYMNQPCIDRDVRAPEGRNPKDDDYHRQFTKRYELRLLSFSDAERDYVECTASMHWQGKANGDANEAEILQMNGKQHALERQMDEKEKASKRQMEEKEKDLKRQMDEKEKALRVQMDEK</sequence>
<organism evidence="7 8">
    <name type="scientific">Pocillopora meandrina</name>
    <dbReference type="NCBI Taxonomy" id="46732"/>
    <lineage>
        <taxon>Eukaryota</taxon>
        <taxon>Metazoa</taxon>
        <taxon>Cnidaria</taxon>
        <taxon>Anthozoa</taxon>
        <taxon>Hexacorallia</taxon>
        <taxon>Scleractinia</taxon>
        <taxon>Astrocoeniina</taxon>
        <taxon>Pocilloporidae</taxon>
        <taxon>Pocillopora</taxon>
    </lineage>
</organism>
<gene>
    <name evidence="7" type="ORF">PMEA_00013287</name>
</gene>